<dbReference type="Pfam" id="PF01037">
    <property type="entry name" value="AsnC_trans_reg"/>
    <property type="match status" value="1"/>
</dbReference>
<evidence type="ECO:0000256" key="3">
    <source>
        <dbReference type="ARBA" id="ARBA00023163"/>
    </source>
</evidence>
<dbReference type="PROSITE" id="PS50956">
    <property type="entry name" value="HTH_ASNC_2"/>
    <property type="match status" value="1"/>
</dbReference>
<dbReference type="AlphaFoldDB" id="A0A2T3J2I0"/>
<dbReference type="GO" id="GO:0005829">
    <property type="term" value="C:cytosol"/>
    <property type="evidence" value="ECO:0007669"/>
    <property type="project" value="TreeGrafter"/>
</dbReference>
<dbReference type="InterPro" id="IPR011991">
    <property type="entry name" value="ArsR-like_HTH"/>
</dbReference>
<dbReference type="CDD" id="cd00090">
    <property type="entry name" value="HTH_ARSR"/>
    <property type="match status" value="1"/>
</dbReference>
<dbReference type="PRINTS" id="PR00033">
    <property type="entry name" value="HTHASNC"/>
</dbReference>
<dbReference type="InterPro" id="IPR036390">
    <property type="entry name" value="WH_DNA-bd_sf"/>
</dbReference>
<evidence type="ECO:0000256" key="1">
    <source>
        <dbReference type="ARBA" id="ARBA00023015"/>
    </source>
</evidence>
<comment type="caution">
    <text evidence="5">The sequence shown here is derived from an EMBL/GenBank/DDBJ whole genome shotgun (WGS) entry which is preliminary data.</text>
</comment>
<dbReference type="GO" id="GO:0043200">
    <property type="term" value="P:response to amino acid"/>
    <property type="evidence" value="ECO:0007669"/>
    <property type="project" value="TreeGrafter"/>
</dbReference>
<keyword evidence="1" id="KW-0805">Transcription regulation</keyword>
<evidence type="ECO:0000313" key="6">
    <source>
        <dbReference type="Proteomes" id="UP000241222"/>
    </source>
</evidence>
<sequence length="161" mass="18492">MNVKNYSSALSRTDIEILNTLQSDCRITIGELSDKVNISETPCWRRWKKLEKEGYISGYGALLNKKAFNLSVIGFSQIQLASHHVEDTEQFEKEIEQLDWVLMCFCIAGDSDYVVQVIARDLEQYYERVSMLRCIPHVTSINSSIAIKEIKNTHKLPIDSM</sequence>
<dbReference type="SUPFAM" id="SSF46785">
    <property type="entry name" value="Winged helix' DNA-binding domain"/>
    <property type="match status" value="1"/>
</dbReference>
<dbReference type="Gene3D" id="3.30.70.920">
    <property type="match status" value="1"/>
</dbReference>
<keyword evidence="6" id="KW-1185">Reference proteome</keyword>
<dbReference type="PANTHER" id="PTHR30154:SF34">
    <property type="entry name" value="TRANSCRIPTIONAL REGULATOR AZLB"/>
    <property type="match status" value="1"/>
</dbReference>
<dbReference type="GO" id="GO:0043565">
    <property type="term" value="F:sequence-specific DNA binding"/>
    <property type="evidence" value="ECO:0007669"/>
    <property type="project" value="InterPro"/>
</dbReference>
<evidence type="ECO:0000256" key="2">
    <source>
        <dbReference type="ARBA" id="ARBA00023125"/>
    </source>
</evidence>
<protein>
    <submittedName>
        <fullName evidence="5">AsnC family transcriptional regulator</fullName>
    </submittedName>
</protein>
<dbReference type="InterPro" id="IPR019888">
    <property type="entry name" value="Tscrpt_reg_AsnC-like"/>
</dbReference>
<dbReference type="Gene3D" id="1.10.10.10">
    <property type="entry name" value="Winged helix-like DNA-binding domain superfamily/Winged helix DNA-binding domain"/>
    <property type="match status" value="1"/>
</dbReference>
<dbReference type="EMBL" id="PYMH01000001">
    <property type="protein sequence ID" value="PSU35507.1"/>
    <property type="molecule type" value="Genomic_DNA"/>
</dbReference>
<gene>
    <name evidence="5" type="ORF">C9I99_00345</name>
</gene>
<keyword evidence="3" id="KW-0804">Transcription</keyword>
<name>A0A2T3J2I0_9GAMM</name>
<organism evidence="5 6">
    <name type="scientific">Photobacterium lutimaris</name>
    <dbReference type="NCBI Taxonomy" id="388278"/>
    <lineage>
        <taxon>Bacteria</taxon>
        <taxon>Pseudomonadati</taxon>
        <taxon>Pseudomonadota</taxon>
        <taxon>Gammaproteobacteria</taxon>
        <taxon>Vibrionales</taxon>
        <taxon>Vibrionaceae</taxon>
        <taxon>Photobacterium</taxon>
    </lineage>
</organism>
<keyword evidence="2" id="KW-0238">DNA-binding</keyword>
<dbReference type="Proteomes" id="UP000241222">
    <property type="component" value="Unassembled WGS sequence"/>
</dbReference>
<dbReference type="InterPro" id="IPR000485">
    <property type="entry name" value="AsnC-type_HTH_dom"/>
</dbReference>
<dbReference type="InterPro" id="IPR019887">
    <property type="entry name" value="Tscrpt_reg_AsnC/Lrp_C"/>
</dbReference>
<dbReference type="InterPro" id="IPR036388">
    <property type="entry name" value="WH-like_DNA-bd_sf"/>
</dbReference>
<dbReference type="OrthoDB" id="166264at2"/>
<feature type="domain" description="HTH asnC-type" evidence="4">
    <location>
        <begin position="10"/>
        <end position="71"/>
    </location>
</feature>
<dbReference type="SMART" id="SM00344">
    <property type="entry name" value="HTH_ASNC"/>
    <property type="match status" value="1"/>
</dbReference>
<reference evidence="5 6" key="1">
    <citation type="submission" date="2018-03" db="EMBL/GenBank/DDBJ databases">
        <title>Whole genome sequencing of Histamine producing bacteria.</title>
        <authorList>
            <person name="Butler K."/>
        </authorList>
    </citation>
    <scope>NUCLEOTIDE SEQUENCE [LARGE SCALE GENOMIC DNA]</scope>
    <source>
        <strain evidence="5 6">JCM 13586</strain>
    </source>
</reference>
<evidence type="ECO:0000259" key="4">
    <source>
        <dbReference type="PROSITE" id="PS50956"/>
    </source>
</evidence>
<dbReference type="PANTHER" id="PTHR30154">
    <property type="entry name" value="LEUCINE-RESPONSIVE REGULATORY PROTEIN"/>
    <property type="match status" value="1"/>
</dbReference>
<evidence type="ECO:0000313" key="5">
    <source>
        <dbReference type="EMBL" id="PSU35507.1"/>
    </source>
</evidence>
<proteinExistence type="predicted"/>
<dbReference type="GO" id="GO:0006355">
    <property type="term" value="P:regulation of DNA-templated transcription"/>
    <property type="evidence" value="ECO:0007669"/>
    <property type="project" value="UniProtKB-ARBA"/>
</dbReference>
<accession>A0A2T3J2I0</accession>
<dbReference type="Pfam" id="PF13412">
    <property type="entry name" value="HTH_24"/>
    <property type="match status" value="1"/>
</dbReference>